<protein>
    <submittedName>
        <fullName evidence="1">Uncharacterized protein</fullName>
    </submittedName>
</protein>
<dbReference type="EMBL" id="UZAU01000358">
    <property type="status" value="NOT_ANNOTATED_CDS"/>
    <property type="molecule type" value="Genomic_DNA"/>
</dbReference>
<dbReference type="EnsemblPlants" id="evm.model.04.359">
    <property type="protein sequence ID" value="cds.evm.model.04.359"/>
    <property type="gene ID" value="evm.TU.04.359"/>
</dbReference>
<name>A0A803PH64_CANSA</name>
<sequence length="287" mass="31421">MLRVGGIEPLLQVRKEVAIVPFLEDIVVSNGNAIVDTSKVNDVDGSYSNPTFSLGDGPGVTSGHVSNVGVGILSGSSQPSIFNLKLLNELIKDVASSGPYEAFFPIGSHASPRVDDGPTPILLVDYNKGDSCSSLKGQYISANLDENRSLANFFQSQERYIKELKEIGNSGILKLKASCVDIGIQTPSEVNEQTTPIKKRRLNFEEESRGWFSVRLTTWKARASLVDLVIPNKVEAIIEDEGFAATLVLGQIIQDNNVLVQEIIFSFKLKKGKERFLTIKIDFVKAY</sequence>
<accession>A0A803PH64</accession>
<organism evidence="1 2">
    <name type="scientific">Cannabis sativa</name>
    <name type="common">Hemp</name>
    <name type="synonym">Marijuana</name>
    <dbReference type="NCBI Taxonomy" id="3483"/>
    <lineage>
        <taxon>Eukaryota</taxon>
        <taxon>Viridiplantae</taxon>
        <taxon>Streptophyta</taxon>
        <taxon>Embryophyta</taxon>
        <taxon>Tracheophyta</taxon>
        <taxon>Spermatophyta</taxon>
        <taxon>Magnoliopsida</taxon>
        <taxon>eudicotyledons</taxon>
        <taxon>Gunneridae</taxon>
        <taxon>Pentapetalae</taxon>
        <taxon>rosids</taxon>
        <taxon>fabids</taxon>
        <taxon>Rosales</taxon>
        <taxon>Cannabaceae</taxon>
        <taxon>Cannabis</taxon>
    </lineage>
</organism>
<dbReference type="AlphaFoldDB" id="A0A803PH64"/>
<dbReference type="Proteomes" id="UP000596661">
    <property type="component" value="Chromosome 4"/>
</dbReference>
<evidence type="ECO:0000313" key="1">
    <source>
        <dbReference type="EnsemblPlants" id="cds.evm.model.04.359"/>
    </source>
</evidence>
<reference evidence="1" key="1">
    <citation type="submission" date="2018-11" db="EMBL/GenBank/DDBJ databases">
        <authorList>
            <person name="Grassa J C."/>
        </authorList>
    </citation>
    <scope>NUCLEOTIDE SEQUENCE [LARGE SCALE GENOMIC DNA]</scope>
</reference>
<proteinExistence type="predicted"/>
<keyword evidence="2" id="KW-1185">Reference proteome</keyword>
<evidence type="ECO:0000313" key="2">
    <source>
        <dbReference type="Proteomes" id="UP000596661"/>
    </source>
</evidence>
<dbReference type="Gramene" id="evm.model.04.359">
    <property type="protein sequence ID" value="cds.evm.model.04.359"/>
    <property type="gene ID" value="evm.TU.04.359"/>
</dbReference>
<reference evidence="1" key="2">
    <citation type="submission" date="2021-03" db="UniProtKB">
        <authorList>
            <consortium name="EnsemblPlants"/>
        </authorList>
    </citation>
    <scope>IDENTIFICATION</scope>
</reference>